<reference evidence="2 3" key="1">
    <citation type="submission" date="2014-02" db="EMBL/GenBank/DDBJ databases">
        <title>Single nucleus genome sequencing reveals high similarity among nuclei of an endomycorrhizal fungus.</title>
        <authorList>
            <person name="Lin K."/>
            <person name="Geurts R."/>
            <person name="Zhang Z."/>
            <person name="Limpens E."/>
            <person name="Saunders D.G."/>
            <person name="Mu D."/>
            <person name="Pang E."/>
            <person name="Cao H."/>
            <person name="Cha H."/>
            <person name="Lin T."/>
            <person name="Zhou Q."/>
            <person name="Shang Y."/>
            <person name="Li Y."/>
            <person name="Ivanov S."/>
            <person name="Sharma T."/>
            <person name="Velzen R.V."/>
            <person name="Ruijter N.D."/>
            <person name="Aanen D.K."/>
            <person name="Win J."/>
            <person name="Kamoun S."/>
            <person name="Bisseling T."/>
            <person name="Huang S."/>
        </authorList>
    </citation>
    <scope>NUCLEOTIDE SEQUENCE [LARGE SCALE GENOMIC DNA]</scope>
    <source>
        <strain evidence="3">DAOM197198w</strain>
    </source>
</reference>
<accession>A0A015LXG5</accession>
<comment type="caution">
    <text evidence="2">The sequence shown here is derived from an EMBL/GenBank/DDBJ whole genome shotgun (WGS) entry which is preliminary data.</text>
</comment>
<dbReference type="GO" id="GO:0003676">
    <property type="term" value="F:nucleic acid binding"/>
    <property type="evidence" value="ECO:0007669"/>
    <property type="project" value="InterPro"/>
</dbReference>
<name>A0A015LXG5_RHIIW</name>
<dbReference type="Proteomes" id="UP000022910">
    <property type="component" value="Unassembled WGS sequence"/>
</dbReference>
<dbReference type="InterPro" id="IPR036397">
    <property type="entry name" value="RNaseH_sf"/>
</dbReference>
<dbReference type="EMBL" id="JEMT01011113">
    <property type="protein sequence ID" value="EXX77391.1"/>
    <property type="molecule type" value="Genomic_DNA"/>
</dbReference>
<dbReference type="OMA" id="IFHENTM"/>
<dbReference type="HOGENOM" id="CLU_056788_12_0_1"/>
<sequence length="119" mass="13871">MKGSCDKERFQTFILTQLLPQMNPYSVKHNVLVMDNACIHHNDDLVTTIEDINGRILYLPSYLPDFNPIETAFSALKSWLKRYRDLVDYFDLIYLILIALAQTTSEIAKKYFAESIYDV</sequence>
<evidence type="ECO:0000259" key="1">
    <source>
        <dbReference type="Pfam" id="PF13358"/>
    </source>
</evidence>
<dbReference type="InterPro" id="IPR038717">
    <property type="entry name" value="Tc1-like_DDE_dom"/>
</dbReference>
<dbReference type="AlphaFoldDB" id="A0A015LXG5"/>
<evidence type="ECO:0000313" key="2">
    <source>
        <dbReference type="EMBL" id="EXX77391.1"/>
    </source>
</evidence>
<dbReference type="PANTHER" id="PTHR46564">
    <property type="entry name" value="TRANSPOSASE"/>
    <property type="match status" value="1"/>
</dbReference>
<organism evidence="2 3">
    <name type="scientific">Rhizophagus irregularis (strain DAOM 197198w)</name>
    <name type="common">Glomus intraradices</name>
    <dbReference type="NCBI Taxonomy" id="1432141"/>
    <lineage>
        <taxon>Eukaryota</taxon>
        <taxon>Fungi</taxon>
        <taxon>Fungi incertae sedis</taxon>
        <taxon>Mucoromycota</taxon>
        <taxon>Glomeromycotina</taxon>
        <taxon>Glomeromycetes</taxon>
        <taxon>Glomerales</taxon>
        <taxon>Glomeraceae</taxon>
        <taxon>Rhizophagus</taxon>
    </lineage>
</organism>
<feature type="domain" description="Tc1-like transposase DDE" evidence="1">
    <location>
        <begin position="2"/>
        <end position="86"/>
    </location>
</feature>
<dbReference type="OrthoDB" id="2266637at2759"/>
<gene>
    <name evidence="2" type="ORF">RirG_024190</name>
</gene>
<keyword evidence="3" id="KW-1185">Reference proteome</keyword>
<proteinExistence type="predicted"/>
<dbReference type="Gene3D" id="3.30.420.10">
    <property type="entry name" value="Ribonuclease H-like superfamily/Ribonuclease H"/>
    <property type="match status" value="1"/>
</dbReference>
<dbReference type="STRING" id="1432141.A0A015LXG5"/>
<protein>
    <recommendedName>
        <fullName evidence="1">Tc1-like transposase DDE domain-containing protein</fullName>
    </recommendedName>
</protein>
<dbReference type="PANTHER" id="PTHR46564:SF1">
    <property type="entry name" value="TRANSPOSASE"/>
    <property type="match status" value="1"/>
</dbReference>
<dbReference type="Pfam" id="PF13358">
    <property type="entry name" value="DDE_3"/>
    <property type="match status" value="1"/>
</dbReference>
<evidence type="ECO:0000313" key="3">
    <source>
        <dbReference type="Proteomes" id="UP000022910"/>
    </source>
</evidence>